<keyword evidence="1" id="KW-1133">Transmembrane helix</keyword>
<name>A0A918VN22_9GAMM</name>
<evidence type="ECO:0000259" key="2">
    <source>
        <dbReference type="Pfam" id="PF02954"/>
    </source>
</evidence>
<dbReference type="AlphaFoldDB" id="A0A918VN22"/>
<gene>
    <name evidence="3" type="ORF">GCM10008090_20220</name>
</gene>
<evidence type="ECO:0000313" key="4">
    <source>
        <dbReference type="Proteomes" id="UP000614811"/>
    </source>
</evidence>
<keyword evidence="4" id="KW-1185">Reference proteome</keyword>
<dbReference type="RefSeq" id="WP_189400515.1">
    <property type="nucleotide sequence ID" value="NZ_BMXA01000003.1"/>
</dbReference>
<dbReference type="Proteomes" id="UP000614811">
    <property type="component" value="Unassembled WGS sequence"/>
</dbReference>
<feature type="transmembrane region" description="Helical" evidence="1">
    <location>
        <begin position="65"/>
        <end position="82"/>
    </location>
</feature>
<dbReference type="GO" id="GO:0043565">
    <property type="term" value="F:sequence-specific DNA binding"/>
    <property type="evidence" value="ECO:0007669"/>
    <property type="project" value="InterPro"/>
</dbReference>
<dbReference type="InterPro" id="IPR002197">
    <property type="entry name" value="HTH_Fis"/>
</dbReference>
<evidence type="ECO:0000256" key="1">
    <source>
        <dbReference type="SAM" id="Phobius"/>
    </source>
</evidence>
<feature type="transmembrane region" description="Helical" evidence="1">
    <location>
        <begin position="31"/>
        <end position="53"/>
    </location>
</feature>
<dbReference type="EMBL" id="BMXA01000003">
    <property type="protein sequence ID" value="GHA10544.1"/>
    <property type="molecule type" value="Genomic_DNA"/>
</dbReference>
<sequence>MEYFVLPALIALLIKIVVLVLARKSEKTSRLFLTMVVLFALHNLTEVVVIFGLFSGEISTYMLRAYYAVTMVSLAYIVVYALEVTKQGAIRSWMTALLPSSLLMVGLVVTTDLVIAGSQSIGYTVTAVRGDYYVAFQLFSLAMVALAMSVLLRGFLKARDELTQVQSLYTAIAVTPVFLVGLIVMIVMHLGIQMSAALLMPVATSAFLFFTFRSEREHGLTDIGAIIGSSRKRITANIVADLTQQYLDDRVSLKDAKNEFERQLLQHNLDRFGNNVSKTARELGMKRTTIYSMVKKHGISVQEKEA</sequence>
<proteinExistence type="predicted"/>
<dbReference type="SUPFAM" id="SSF46689">
    <property type="entry name" value="Homeodomain-like"/>
    <property type="match status" value="1"/>
</dbReference>
<keyword evidence="1" id="KW-0812">Transmembrane</keyword>
<reference evidence="3" key="1">
    <citation type="journal article" date="2014" name="Int. J. Syst. Evol. Microbiol.">
        <title>Complete genome sequence of Corynebacterium casei LMG S-19264T (=DSM 44701T), isolated from a smear-ripened cheese.</title>
        <authorList>
            <consortium name="US DOE Joint Genome Institute (JGI-PGF)"/>
            <person name="Walter F."/>
            <person name="Albersmeier A."/>
            <person name="Kalinowski J."/>
            <person name="Ruckert C."/>
        </authorList>
    </citation>
    <scope>NUCLEOTIDE SEQUENCE</scope>
    <source>
        <strain evidence="3">KCTC 12711</strain>
    </source>
</reference>
<dbReference type="InterPro" id="IPR009057">
    <property type="entry name" value="Homeodomain-like_sf"/>
</dbReference>
<protein>
    <recommendedName>
        <fullName evidence="2">DNA binding HTH domain-containing protein</fullName>
    </recommendedName>
</protein>
<feature type="transmembrane region" description="Helical" evidence="1">
    <location>
        <begin position="168"/>
        <end position="188"/>
    </location>
</feature>
<dbReference type="PRINTS" id="PR01590">
    <property type="entry name" value="HTHFIS"/>
</dbReference>
<feature type="transmembrane region" description="Helical" evidence="1">
    <location>
        <begin position="6"/>
        <end position="22"/>
    </location>
</feature>
<dbReference type="Pfam" id="PF02954">
    <property type="entry name" value="HTH_8"/>
    <property type="match status" value="1"/>
</dbReference>
<accession>A0A918VN22</accession>
<organism evidence="3 4">
    <name type="scientific">Arenicella chitinivorans</name>
    <dbReference type="NCBI Taxonomy" id="1329800"/>
    <lineage>
        <taxon>Bacteria</taxon>
        <taxon>Pseudomonadati</taxon>
        <taxon>Pseudomonadota</taxon>
        <taxon>Gammaproteobacteria</taxon>
        <taxon>Arenicellales</taxon>
        <taxon>Arenicellaceae</taxon>
        <taxon>Arenicella</taxon>
    </lineage>
</organism>
<reference evidence="3" key="2">
    <citation type="submission" date="2020-09" db="EMBL/GenBank/DDBJ databases">
        <authorList>
            <person name="Sun Q."/>
            <person name="Kim S."/>
        </authorList>
    </citation>
    <scope>NUCLEOTIDE SEQUENCE</scope>
    <source>
        <strain evidence="3">KCTC 12711</strain>
    </source>
</reference>
<feature type="transmembrane region" description="Helical" evidence="1">
    <location>
        <begin position="94"/>
        <end position="115"/>
    </location>
</feature>
<evidence type="ECO:0000313" key="3">
    <source>
        <dbReference type="EMBL" id="GHA10544.1"/>
    </source>
</evidence>
<keyword evidence="1" id="KW-0472">Membrane</keyword>
<feature type="transmembrane region" description="Helical" evidence="1">
    <location>
        <begin position="135"/>
        <end position="156"/>
    </location>
</feature>
<feature type="domain" description="DNA binding HTH" evidence="2">
    <location>
        <begin position="259"/>
        <end position="291"/>
    </location>
</feature>
<dbReference type="Gene3D" id="1.10.10.60">
    <property type="entry name" value="Homeodomain-like"/>
    <property type="match status" value="1"/>
</dbReference>
<comment type="caution">
    <text evidence="3">The sequence shown here is derived from an EMBL/GenBank/DDBJ whole genome shotgun (WGS) entry which is preliminary data.</text>
</comment>